<evidence type="ECO:0000313" key="10">
    <source>
        <dbReference type="Proteomes" id="UP000326354"/>
    </source>
</evidence>
<feature type="transmembrane region" description="Helical" evidence="8">
    <location>
        <begin position="33"/>
        <end position="53"/>
    </location>
</feature>
<keyword evidence="4 8" id="KW-0812">Transmembrane</keyword>
<feature type="transmembrane region" description="Helical" evidence="8">
    <location>
        <begin position="133"/>
        <end position="151"/>
    </location>
</feature>
<dbReference type="Pfam" id="PF04093">
    <property type="entry name" value="MreD"/>
    <property type="match status" value="1"/>
</dbReference>
<comment type="similarity">
    <text evidence="2">Belongs to the MreD family.</text>
</comment>
<dbReference type="EMBL" id="AP019860">
    <property type="protein sequence ID" value="BBM83222.1"/>
    <property type="molecule type" value="Genomic_DNA"/>
</dbReference>
<dbReference type="RefSeq" id="WP_151967432.1">
    <property type="nucleotide sequence ID" value="NZ_AP019860.1"/>
</dbReference>
<evidence type="ECO:0000313" key="9">
    <source>
        <dbReference type="EMBL" id="BBM83222.1"/>
    </source>
</evidence>
<dbReference type="KEGG" id="uam:UABAM_01573"/>
<keyword evidence="3" id="KW-1003">Cell membrane</keyword>
<comment type="subcellular location">
    <subcellularLocation>
        <location evidence="1">Cell membrane</location>
        <topology evidence="1">Multi-pass membrane protein</topology>
    </subcellularLocation>
</comment>
<feature type="transmembrane region" description="Helical" evidence="8">
    <location>
        <begin position="7"/>
        <end position="27"/>
    </location>
</feature>
<feature type="transmembrane region" description="Helical" evidence="8">
    <location>
        <begin position="97"/>
        <end position="121"/>
    </location>
</feature>
<evidence type="ECO:0000256" key="7">
    <source>
        <dbReference type="ARBA" id="ARBA00023136"/>
    </source>
</evidence>
<dbReference type="InterPro" id="IPR007227">
    <property type="entry name" value="Cell_shape_determining_MreD"/>
</dbReference>
<dbReference type="GO" id="GO:0008360">
    <property type="term" value="P:regulation of cell shape"/>
    <property type="evidence" value="ECO:0007669"/>
    <property type="project" value="UniProtKB-KW"/>
</dbReference>
<evidence type="ECO:0000256" key="6">
    <source>
        <dbReference type="ARBA" id="ARBA00022989"/>
    </source>
</evidence>
<protein>
    <submittedName>
        <fullName evidence="9">Uncharacterized protein</fullName>
    </submittedName>
</protein>
<feature type="transmembrane region" description="Helical" evidence="8">
    <location>
        <begin position="65"/>
        <end position="85"/>
    </location>
</feature>
<evidence type="ECO:0000256" key="8">
    <source>
        <dbReference type="SAM" id="Phobius"/>
    </source>
</evidence>
<keyword evidence="5" id="KW-0133">Cell shape</keyword>
<evidence type="ECO:0000256" key="5">
    <source>
        <dbReference type="ARBA" id="ARBA00022960"/>
    </source>
</evidence>
<sequence>MKLYITLIFGVLFLFTGIVVFPILGFHNERPDLLIILCVYIIVYNNSRQSILLQTWLIGLLKDSLTLDLFGLHSLLCILLSYTLLKLKQTMHLTNSFVLLILIFFYTFQYYLLNSIIVYIFCNVDLANTAFKCAIYTTLVAPFTILVLRVFTHEPPEGYLYEV</sequence>
<organism evidence="9 10">
    <name type="scientific">Uabimicrobium amorphum</name>
    <dbReference type="NCBI Taxonomy" id="2596890"/>
    <lineage>
        <taxon>Bacteria</taxon>
        <taxon>Pseudomonadati</taxon>
        <taxon>Planctomycetota</taxon>
        <taxon>Candidatus Uabimicrobiia</taxon>
        <taxon>Candidatus Uabimicrobiales</taxon>
        <taxon>Candidatus Uabimicrobiaceae</taxon>
        <taxon>Candidatus Uabimicrobium</taxon>
    </lineage>
</organism>
<keyword evidence="6 8" id="KW-1133">Transmembrane helix</keyword>
<dbReference type="NCBIfam" id="TIGR03426">
    <property type="entry name" value="shape_MreD"/>
    <property type="match status" value="1"/>
</dbReference>
<dbReference type="Proteomes" id="UP000326354">
    <property type="component" value="Chromosome"/>
</dbReference>
<dbReference type="GO" id="GO:0005886">
    <property type="term" value="C:plasma membrane"/>
    <property type="evidence" value="ECO:0007669"/>
    <property type="project" value="UniProtKB-SubCell"/>
</dbReference>
<proteinExistence type="inferred from homology"/>
<evidence type="ECO:0000256" key="1">
    <source>
        <dbReference type="ARBA" id="ARBA00004651"/>
    </source>
</evidence>
<reference evidence="9 10" key="1">
    <citation type="submission" date="2019-08" db="EMBL/GenBank/DDBJ databases">
        <title>Complete genome sequence of Candidatus Uab amorphum.</title>
        <authorList>
            <person name="Shiratori T."/>
            <person name="Suzuki S."/>
            <person name="Kakizawa Y."/>
            <person name="Ishida K."/>
        </authorList>
    </citation>
    <scope>NUCLEOTIDE SEQUENCE [LARGE SCALE GENOMIC DNA]</scope>
    <source>
        <strain evidence="9 10">SRT547</strain>
    </source>
</reference>
<keyword evidence="10" id="KW-1185">Reference proteome</keyword>
<gene>
    <name evidence="9" type="ORF">UABAM_01573</name>
</gene>
<name>A0A5S9F292_UABAM</name>
<evidence type="ECO:0000256" key="3">
    <source>
        <dbReference type="ARBA" id="ARBA00022475"/>
    </source>
</evidence>
<keyword evidence="7 8" id="KW-0472">Membrane</keyword>
<evidence type="ECO:0000256" key="2">
    <source>
        <dbReference type="ARBA" id="ARBA00007776"/>
    </source>
</evidence>
<dbReference type="AlphaFoldDB" id="A0A5S9F292"/>
<evidence type="ECO:0000256" key="4">
    <source>
        <dbReference type="ARBA" id="ARBA00022692"/>
    </source>
</evidence>
<accession>A0A5S9F292</accession>